<reference evidence="5" key="1">
    <citation type="journal article" date="2020" name="Stud. Mycol.">
        <title>101 Dothideomycetes genomes: a test case for predicting lifestyles and emergence of pathogens.</title>
        <authorList>
            <person name="Haridas S."/>
            <person name="Albert R."/>
            <person name="Binder M."/>
            <person name="Bloem J."/>
            <person name="Labutti K."/>
            <person name="Salamov A."/>
            <person name="Andreopoulos B."/>
            <person name="Baker S."/>
            <person name="Barry K."/>
            <person name="Bills G."/>
            <person name="Bluhm B."/>
            <person name="Cannon C."/>
            <person name="Castanera R."/>
            <person name="Culley D."/>
            <person name="Daum C."/>
            <person name="Ezra D."/>
            <person name="Gonzalez J."/>
            <person name="Henrissat B."/>
            <person name="Kuo A."/>
            <person name="Liang C."/>
            <person name="Lipzen A."/>
            <person name="Lutzoni F."/>
            <person name="Magnuson J."/>
            <person name="Mondo S."/>
            <person name="Nolan M."/>
            <person name="Ohm R."/>
            <person name="Pangilinan J."/>
            <person name="Park H.-J."/>
            <person name="Ramirez L."/>
            <person name="Alfaro M."/>
            <person name="Sun H."/>
            <person name="Tritt A."/>
            <person name="Yoshinaga Y."/>
            <person name="Zwiers L.-H."/>
            <person name="Turgeon B."/>
            <person name="Goodwin S."/>
            <person name="Spatafora J."/>
            <person name="Crous P."/>
            <person name="Grigoriev I."/>
        </authorList>
    </citation>
    <scope>NUCLEOTIDE SEQUENCE</scope>
    <source>
        <strain evidence="5">CBS 113818</strain>
    </source>
</reference>
<gene>
    <name evidence="5" type="ORF">CC86DRAFT_346958</name>
</gene>
<keyword evidence="6" id="KW-1185">Reference proteome</keyword>
<evidence type="ECO:0000256" key="2">
    <source>
        <dbReference type="ARBA" id="ARBA00023163"/>
    </source>
</evidence>
<feature type="compositionally biased region" description="Acidic residues" evidence="4">
    <location>
        <begin position="43"/>
        <end position="73"/>
    </location>
</feature>
<sequence>MSEDTSRRQSRVKQPKSYRVEDEYSFLDEDNDSAPSGKHTPNYDDDEPQEDGEDFIPDAEEEPEDDFDEEIVEDSSGSGEGDSDEDYPARGRLGSQDLEITEVRPKHGLTAGAGKSKEAQGLYHAAQNRVKRPIHLTRGGGTSAKAAGATPLRTRGVADFTKIGGQEVRLKDLYGPRNKDLKPILLTRDYWLKQETLPIRSPSSLRQSFFESPETRERELVTTRKWYANSGQEAFARGQTSRILTAAESEIYMANCAANSLNVLFGPINSPQLYTLKQGSYIHTAEPFAEKKNRRGWLFNLGSRIQDAQWASSETSTQYLAVAVEQKAPGPQPKPMENPKAPAFSATKPFTASIQIWGFGADENGWLDSSQQPRLRLVICTDWGAPKQFKWCPISPSDDLRPANELDKVHIGLLAGIWSDGRVRILDVSLPKSQTHTSDTHYLHISQAAFDVPFPQTIPSCLRWLSGTTLAVGTAIGTLAIWTLSRPETFTSMNSKPPRPWFYQQISETYIITLASGWPSQPHIISITTADGFARMFDLRTPSSDNTASIRGRTLCITHEWHEQTQSFIAPDEHYMLKHNPIRRYYHNLYTMRASSSITRVSSSPVQPAILMGGADGRVEASNPIGRITNYKIIPWQQTWFAHEWRGPVKDKPSSQDVEMSEGGPVGEVDTSEEQDTGTNDIPELFLSQPLARITEGYKAFQPGIQHSVFSKRVANPEVGKGITIFEEASAITALAWNPSLKFGTWAVAGMGDGLLRVEDIGV</sequence>
<proteinExistence type="predicted"/>
<dbReference type="InterPro" id="IPR015943">
    <property type="entry name" value="WD40/YVTN_repeat-like_dom_sf"/>
</dbReference>
<feature type="region of interest" description="Disordered" evidence="4">
    <location>
        <begin position="647"/>
        <end position="681"/>
    </location>
</feature>
<name>A0A6A7A741_9PLEO</name>
<dbReference type="PANTHER" id="PTHR15052">
    <property type="entry name" value="RNA POLYMERASE III TRANSCRIPTION INITIATION FACTOR COMPLEX SUBUNIT"/>
    <property type="match status" value="1"/>
</dbReference>
<dbReference type="Proteomes" id="UP000799424">
    <property type="component" value="Unassembled WGS sequence"/>
</dbReference>
<dbReference type="PANTHER" id="PTHR15052:SF2">
    <property type="entry name" value="GENERAL TRANSCRIPTION FACTOR 3C POLYPEPTIDE 2"/>
    <property type="match status" value="1"/>
</dbReference>
<dbReference type="InterPro" id="IPR052416">
    <property type="entry name" value="GTF3C_component"/>
</dbReference>
<dbReference type="GO" id="GO:0000127">
    <property type="term" value="C:transcription factor TFIIIC complex"/>
    <property type="evidence" value="ECO:0007669"/>
    <property type="project" value="TreeGrafter"/>
</dbReference>
<evidence type="ECO:0000256" key="1">
    <source>
        <dbReference type="ARBA" id="ARBA00004123"/>
    </source>
</evidence>
<dbReference type="SUPFAM" id="SSF50978">
    <property type="entry name" value="WD40 repeat-like"/>
    <property type="match status" value="1"/>
</dbReference>
<dbReference type="EMBL" id="MU006222">
    <property type="protein sequence ID" value="KAF2828598.1"/>
    <property type="molecule type" value="Genomic_DNA"/>
</dbReference>
<evidence type="ECO:0000256" key="3">
    <source>
        <dbReference type="ARBA" id="ARBA00023242"/>
    </source>
</evidence>
<feature type="region of interest" description="Disordered" evidence="4">
    <location>
        <begin position="1"/>
        <end position="121"/>
    </location>
</feature>
<feature type="compositionally biased region" description="Acidic residues" evidence="4">
    <location>
        <begin position="23"/>
        <end position="32"/>
    </location>
</feature>
<dbReference type="Gene3D" id="2.130.10.10">
    <property type="entry name" value="YVTN repeat-like/Quinoprotein amine dehydrogenase"/>
    <property type="match status" value="1"/>
</dbReference>
<dbReference type="GO" id="GO:0006383">
    <property type="term" value="P:transcription by RNA polymerase III"/>
    <property type="evidence" value="ECO:0007669"/>
    <property type="project" value="TreeGrafter"/>
</dbReference>
<keyword evidence="3" id="KW-0539">Nucleus</keyword>
<accession>A0A6A7A741</accession>
<dbReference type="OrthoDB" id="4703at2759"/>
<dbReference type="InterPro" id="IPR036322">
    <property type="entry name" value="WD40_repeat_dom_sf"/>
</dbReference>
<evidence type="ECO:0008006" key="7">
    <source>
        <dbReference type="Google" id="ProtNLM"/>
    </source>
</evidence>
<protein>
    <recommendedName>
        <fullName evidence="7">WD40 repeat-like protein</fullName>
    </recommendedName>
</protein>
<evidence type="ECO:0000256" key="4">
    <source>
        <dbReference type="SAM" id="MobiDB-lite"/>
    </source>
</evidence>
<dbReference type="GO" id="GO:0005634">
    <property type="term" value="C:nucleus"/>
    <property type="evidence" value="ECO:0007669"/>
    <property type="project" value="UniProtKB-SubCell"/>
</dbReference>
<evidence type="ECO:0000313" key="5">
    <source>
        <dbReference type="EMBL" id="KAF2828598.1"/>
    </source>
</evidence>
<comment type="subcellular location">
    <subcellularLocation>
        <location evidence="1">Nucleus</location>
    </subcellularLocation>
</comment>
<dbReference type="AlphaFoldDB" id="A0A6A7A741"/>
<keyword evidence="2" id="KW-0804">Transcription</keyword>
<organism evidence="5 6">
    <name type="scientific">Ophiobolus disseminans</name>
    <dbReference type="NCBI Taxonomy" id="1469910"/>
    <lineage>
        <taxon>Eukaryota</taxon>
        <taxon>Fungi</taxon>
        <taxon>Dikarya</taxon>
        <taxon>Ascomycota</taxon>
        <taxon>Pezizomycotina</taxon>
        <taxon>Dothideomycetes</taxon>
        <taxon>Pleosporomycetidae</taxon>
        <taxon>Pleosporales</taxon>
        <taxon>Pleosporineae</taxon>
        <taxon>Phaeosphaeriaceae</taxon>
        <taxon>Ophiobolus</taxon>
    </lineage>
</organism>
<evidence type="ECO:0000313" key="6">
    <source>
        <dbReference type="Proteomes" id="UP000799424"/>
    </source>
</evidence>